<name>A0A2M7R714_9BACT</name>
<dbReference type="EMBL" id="PFLW01000018">
    <property type="protein sequence ID" value="PIY89564.1"/>
    <property type="molecule type" value="Genomic_DNA"/>
</dbReference>
<evidence type="ECO:0000313" key="2">
    <source>
        <dbReference type="Proteomes" id="UP000230767"/>
    </source>
</evidence>
<sequence>MSKNLITEEEIKKIMENPGKIKGSAFKGELEYILEKKGEEGLKAVAKETERLGYPIKYREIKETEWYPLGLKMVSLFATLATFNWGKKELAEIAKSSAKVSFIIRLFLRHFISPEKVFRIAAPRLWKRYFNLGSLEPSDFYNVEKKGGGGQGILRIKNFKLHPLYCFYLSHFFKGIANLTESRFKEVTLEETKCMFRGDNYHEYLMKWIYY</sequence>
<comment type="caution">
    <text evidence="1">The sequence shown here is derived from an EMBL/GenBank/DDBJ whole genome shotgun (WGS) entry which is preliminary data.</text>
</comment>
<evidence type="ECO:0008006" key="3">
    <source>
        <dbReference type="Google" id="ProtNLM"/>
    </source>
</evidence>
<organism evidence="1 2">
    <name type="scientific">Candidatus Nealsonbacteria bacterium CG_4_10_14_0_8_um_filter_37_14</name>
    <dbReference type="NCBI Taxonomy" id="1974684"/>
    <lineage>
        <taxon>Bacteria</taxon>
        <taxon>Candidatus Nealsoniibacteriota</taxon>
    </lineage>
</organism>
<gene>
    <name evidence="1" type="ORF">COY73_00625</name>
</gene>
<proteinExistence type="predicted"/>
<reference evidence="2" key="1">
    <citation type="submission" date="2017-09" db="EMBL/GenBank/DDBJ databases">
        <title>Depth-based differentiation of microbial function through sediment-hosted aquifers and enrichment of novel symbionts in the deep terrestrial subsurface.</title>
        <authorList>
            <person name="Probst A.J."/>
            <person name="Ladd B."/>
            <person name="Jarett J.K."/>
            <person name="Geller-Mcgrath D.E."/>
            <person name="Sieber C.M.K."/>
            <person name="Emerson J.B."/>
            <person name="Anantharaman K."/>
            <person name="Thomas B.C."/>
            <person name="Malmstrom R."/>
            <person name="Stieglmeier M."/>
            <person name="Klingl A."/>
            <person name="Woyke T."/>
            <person name="Ryan C.M."/>
            <person name="Banfield J.F."/>
        </authorList>
    </citation>
    <scope>NUCLEOTIDE SEQUENCE [LARGE SCALE GENOMIC DNA]</scope>
</reference>
<dbReference type="Proteomes" id="UP000230767">
    <property type="component" value="Unassembled WGS sequence"/>
</dbReference>
<dbReference type="AlphaFoldDB" id="A0A2M7R714"/>
<accession>A0A2M7R714</accession>
<evidence type="ECO:0000313" key="1">
    <source>
        <dbReference type="EMBL" id="PIY89564.1"/>
    </source>
</evidence>
<protein>
    <recommendedName>
        <fullName evidence="3">4-vinyl reductase 4VR domain-containing protein</fullName>
    </recommendedName>
</protein>